<keyword evidence="4 7" id="KW-0808">Transferase</keyword>
<comment type="similarity">
    <text evidence="1 7">Belongs to the UDPGP type 2 family.</text>
</comment>
<dbReference type="InterPro" id="IPR029044">
    <property type="entry name" value="Nucleotide-diphossugar_trans"/>
</dbReference>
<organism evidence="9 10">
    <name type="scientific">Candidatus Sulfobium mesophilum</name>
    <dbReference type="NCBI Taxonomy" id="2016548"/>
    <lineage>
        <taxon>Bacteria</taxon>
        <taxon>Pseudomonadati</taxon>
        <taxon>Nitrospirota</taxon>
        <taxon>Nitrospiria</taxon>
        <taxon>Nitrospirales</taxon>
        <taxon>Nitrospiraceae</taxon>
        <taxon>Candidatus Sulfobium</taxon>
    </lineage>
</organism>
<keyword evidence="5 7" id="KW-0548">Nucleotidyltransferase</keyword>
<dbReference type="InterPro" id="IPR005771">
    <property type="entry name" value="GalU_uridylyltTrfase_bac/arc"/>
</dbReference>
<evidence type="ECO:0000256" key="2">
    <source>
        <dbReference type="ARBA" id="ARBA00012415"/>
    </source>
</evidence>
<evidence type="ECO:0000256" key="7">
    <source>
        <dbReference type="RuleBase" id="RU361259"/>
    </source>
</evidence>
<dbReference type="SUPFAM" id="SSF53448">
    <property type="entry name" value="Nucleotide-diphospho-sugar transferases"/>
    <property type="match status" value="1"/>
</dbReference>
<reference evidence="10" key="1">
    <citation type="submission" date="2018-03" db="EMBL/GenBank/DDBJ databases">
        <authorList>
            <person name="Zecchin S."/>
        </authorList>
    </citation>
    <scope>NUCLEOTIDE SEQUENCE [LARGE SCALE GENOMIC DNA]</scope>
</reference>
<evidence type="ECO:0000259" key="8">
    <source>
        <dbReference type="Pfam" id="PF00483"/>
    </source>
</evidence>
<dbReference type="Gene3D" id="3.90.550.10">
    <property type="entry name" value="Spore Coat Polysaccharide Biosynthesis Protein SpsA, Chain A"/>
    <property type="match status" value="1"/>
</dbReference>
<dbReference type="EMBL" id="OUUY01000119">
    <property type="protein sequence ID" value="SPQ01782.1"/>
    <property type="molecule type" value="Genomic_DNA"/>
</dbReference>
<comment type="catalytic activity">
    <reaction evidence="6 7">
        <text>alpha-D-glucose 1-phosphate + UTP + H(+) = UDP-alpha-D-glucose + diphosphate</text>
        <dbReference type="Rhea" id="RHEA:19889"/>
        <dbReference type="ChEBI" id="CHEBI:15378"/>
        <dbReference type="ChEBI" id="CHEBI:33019"/>
        <dbReference type="ChEBI" id="CHEBI:46398"/>
        <dbReference type="ChEBI" id="CHEBI:58601"/>
        <dbReference type="ChEBI" id="CHEBI:58885"/>
        <dbReference type="EC" id="2.7.7.9"/>
    </reaction>
</comment>
<dbReference type="PANTHER" id="PTHR43197:SF1">
    <property type="entry name" value="UTP--GLUCOSE-1-PHOSPHATE URIDYLYLTRANSFERASE"/>
    <property type="match status" value="1"/>
</dbReference>
<evidence type="ECO:0000256" key="5">
    <source>
        <dbReference type="ARBA" id="ARBA00022695"/>
    </source>
</evidence>
<dbReference type="GO" id="GO:0003983">
    <property type="term" value="F:UTP:glucose-1-phosphate uridylyltransferase activity"/>
    <property type="evidence" value="ECO:0007669"/>
    <property type="project" value="UniProtKB-EC"/>
</dbReference>
<keyword evidence="10" id="KW-1185">Reference proteome</keyword>
<evidence type="ECO:0000256" key="1">
    <source>
        <dbReference type="ARBA" id="ARBA00006890"/>
    </source>
</evidence>
<dbReference type="InterPro" id="IPR005835">
    <property type="entry name" value="NTP_transferase_dom"/>
</dbReference>
<sequence length="299" mass="33479">MLQRENNVSDVLRKAIFPAAGLGTRFLPATKASPKEMLPIVDKPMIQYGVEEAISCGLKEIVIITGKHKRSIEDHFDYAFELEDKLRKSGKKKLIEEINRLNKIKIGYIRQGYALGLGHAISCARPFVNDEPFAVILSDDVIDTNETLLKDMVALYKKLKSPILALEKVPVSEVHRYGVIGGTKEGDGVYRIDTLVEKPDRESAPSDLAIIGRYILTPDIFEILSKSKPGKGGEIQLTDAIAKLLKKRPVYGYLFKGKRFDAGDKFGYLKATVHFALKNPELSAQFRSHILEVARKLKR</sequence>
<dbReference type="AlphaFoldDB" id="A0A2U3QK72"/>
<evidence type="ECO:0000256" key="3">
    <source>
        <dbReference type="ARBA" id="ARBA00019048"/>
    </source>
</evidence>
<evidence type="ECO:0000313" key="10">
    <source>
        <dbReference type="Proteomes" id="UP000245125"/>
    </source>
</evidence>
<dbReference type="EC" id="2.7.7.9" evidence="2 7"/>
<gene>
    <name evidence="9" type="primary">cap4C</name>
    <name evidence="9" type="ORF">NBG4_70045</name>
</gene>
<dbReference type="Pfam" id="PF00483">
    <property type="entry name" value="NTP_transferase"/>
    <property type="match status" value="1"/>
</dbReference>
<dbReference type="Proteomes" id="UP000245125">
    <property type="component" value="Unassembled WGS sequence"/>
</dbReference>
<dbReference type="GO" id="GO:0006011">
    <property type="term" value="P:UDP-alpha-D-glucose metabolic process"/>
    <property type="evidence" value="ECO:0007669"/>
    <property type="project" value="InterPro"/>
</dbReference>
<proteinExistence type="inferred from homology"/>
<feature type="domain" description="Nucleotidyl transferase" evidence="8">
    <location>
        <begin position="15"/>
        <end position="272"/>
    </location>
</feature>
<protein>
    <recommendedName>
        <fullName evidence="3 7">UTP--glucose-1-phosphate uridylyltransferase</fullName>
        <ecNumber evidence="2 7">2.7.7.9</ecNumber>
    </recommendedName>
    <alternativeName>
        <fullName evidence="7">UDP-glucose pyrophosphorylase</fullName>
    </alternativeName>
</protein>
<name>A0A2U3QK72_9BACT</name>
<evidence type="ECO:0000256" key="4">
    <source>
        <dbReference type="ARBA" id="ARBA00022679"/>
    </source>
</evidence>
<evidence type="ECO:0000313" key="9">
    <source>
        <dbReference type="EMBL" id="SPQ01782.1"/>
    </source>
</evidence>
<evidence type="ECO:0000256" key="6">
    <source>
        <dbReference type="ARBA" id="ARBA00048128"/>
    </source>
</evidence>
<dbReference type="NCBIfam" id="TIGR01099">
    <property type="entry name" value="galU"/>
    <property type="match status" value="1"/>
</dbReference>
<dbReference type="PANTHER" id="PTHR43197">
    <property type="entry name" value="UTP--GLUCOSE-1-PHOSPHATE URIDYLYLTRANSFERASE"/>
    <property type="match status" value="1"/>
</dbReference>
<dbReference type="CDD" id="cd02541">
    <property type="entry name" value="UGPase_prokaryotic"/>
    <property type="match status" value="1"/>
</dbReference>
<accession>A0A2U3QK72</accession>